<evidence type="ECO:0000256" key="4">
    <source>
        <dbReference type="ARBA" id="ARBA00022825"/>
    </source>
</evidence>
<evidence type="ECO:0000256" key="1">
    <source>
        <dbReference type="ARBA" id="ARBA00011073"/>
    </source>
</evidence>
<dbReference type="GO" id="GO:0005829">
    <property type="term" value="C:cytosol"/>
    <property type="evidence" value="ECO:0007669"/>
    <property type="project" value="TreeGrafter"/>
</dbReference>
<organism evidence="7 8">
    <name type="scientific">Panagrolaimus davidi</name>
    <dbReference type="NCBI Taxonomy" id="227884"/>
    <lineage>
        <taxon>Eukaryota</taxon>
        <taxon>Metazoa</taxon>
        <taxon>Ecdysozoa</taxon>
        <taxon>Nematoda</taxon>
        <taxon>Chromadorea</taxon>
        <taxon>Rhabditida</taxon>
        <taxon>Tylenchina</taxon>
        <taxon>Panagrolaimomorpha</taxon>
        <taxon>Panagrolaimoidea</taxon>
        <taxon>Panagrolaimidae</taxon>
        <taxon>Panagrolaimus</taxon>
    </lineage>
</organism>
<dbReference type="SUPFAM" id="SSF52743">
    <property type="entry name" value="Subtilisin-like"/>
    <property type="match status" value="1"/>
</dbReference>
<dbReference type="InterPro" id="IPR023828">
    <property type="entry name" value="Peptidase_S8_Ser-AS"/>
</dbReference>
<dbReference type="WBParaSite" id="PDA_v2.g13442.t1">
    <property type="protein sequence ID" value="PDA_v2.g13442.t1"/>
    <property type="gene ID" value="PDA_v2.g13442"/>
</dbReference>
<dbReference type="Proteomes" id="UP000887578">
    <property type="component" value="Unplaced"/>
</dbReference>
<keyword evidence="4" id="KW-0720">Serine protease</keyword>
<feature type="domain" description="Peptidase S8/S53" evidence="6">
    <location>
        <begin position="54"/>
        <end position="301"/>
    </location>
</feature>
<evidence type="ECO:0000313" key="8">
    <source>
        <dbReference type="WBParaSite" id="PDA_v2.g13442.t1"/>
    </source>
</evidence>
<evidence type="ECO:0000256" key="2">
    <source>
        <dbReference type="ARBA" id="ARBA00022670"/>
    </source>
</evidence>
<proteinExistence type="inferred from homology"/>
<dbReference type="PROSITE" id="PS00138">
    <property type="entry name" value="SUBTILASE_SER"/>
    <property type="match status" value="1"/>
</dbReference>
<dbReference type="PANTHER" id="PTHR43806">
    <property type="entry name" value="PEPTIDASE S8"/>
    <property type="match status" value="1"/>
</dbReference>
<dbReference type="Pfam" id="PF00082">
    <property type="entry name" value="Peptidase_S8"/>
    <property type="match status" value="1"/>
</dbReference>
<comment type="caution">
    <text evidence="5">Lacks conserved residue(s) required for the propagation of feature annotation.</text>
</comment>
<dbReference type="PANTHER" id="PTHR43806:SF14">
    <property type="entry name" value="TRIPEPTIDYL-PEPTIDASE 2"/>
    <property type="match status" value="1"/>
</dbReference>
<protein>
    <submittedName>
        <fullName evidence="8">Peptidase S8/S53 domain-containing protein</fullName>
    </submittedName>
</protein>
<evidence type="ECO:0000313" key="7">
    <source>
        <dbReference type="Proteomes" id="UP000887578"/>
    </source>
</evidence>
<dbReference type="PROSITE" id="PS51892">
    <property type="entry name" value="SUBTILASE"/>
    <property type="match status" value="1"/>
</dbReference>
<evidence type="ECO:0000259" key="6">
    <source>
        <dbReference type="Pfam" id="PF00082"/>
    </source>
</evidence>
<name>A0A914PDC8_9BILA</name>
<sequence length="311" mass="34209">MEKSIWKMASVDCIVWNDGEKWCACVIDKFTDDLKNAKVLTNFFDEHDYGILHFPNEEKISYSVTISNDGNLLQIITRTSDHGSDMAQLAAANFPNEAEKNGLAPGAQIISMIVTDYGDQGIVQPAAIKKALMKCIEMKVDIVSFSIWGLILDIETVKLVNEIVKEHNILIFKGAGNFGPFYLTLNPIDVFVEDSIFVIGALDTSETENILFNTQSKKLSSTVSHFSSRGPAFNGNYGIDFVAPGIASIYSPCFERNQIYQGTSISTPIAAGSVACMLSGLKEKSNSYSHSTIKEALCKSAILPWAWNYSN</sequence>
<dbReference type="GO" id="GO:0004252">
    <property type="term" value="F:serine-type endopeptidase activity"/>
    <property type="evidence" value="ECO:0007669"/>
    <property type="project" value="InterPro"/>
</dbReference>
<dbReference type="GO" id="GO:0008240">
    <property type="term" value="F:tripeptidyl-peptidase activity"/>
    <property type="evidence" value="ECO:0007669"/>
    <property type="project" value="TreeGrafter"/>
</dbReference>
<accession>A0A914PDC8</accession>
<dbReference type="GO" id="GO:0006508">
    <property type="term" value="P:proteolysis"/>
    <property type="evidence" value="ECO:0007669"/>
    <property type="project" value="UniProtKB-KW"/>
</dbReference>
<comment type="similarity">
    <text evidence="1 5">Belongs to the peptidase S8 family.</text>
</comment>
<dbReference type="InterPro" id="IPR000209">
    <property type="entry name" value="Peptidase_S8/S53_dom"/>
</dbReference>
<keyword evidence="3" id="KW-0378">Hydrolase</keyword>
<keyword evidence="2" id="KW-0645">Protease</keyword>
<evidence type="ECO:0000256" key="5">
    <source>
        <dbReference type="PROSITE-ProRule" id="PRU01240"/>
    </source>
</evidence>
<dbReference type="InterPro" id="IPR050131">
    <property type="entry name" value="Peptidase_S8_subtilisin-like"/>
</dbReference>
<dbReference type="Gene3D" id="3.40.50.200">
    <property type="entry name" value="Peptidase S8/S53 domain"/>
    <property type="match status" value="1"/>
</dbReference>
<dbReference type="AlphaFoldDB" id="A0A914PDC8"/>
<reference evidence="8" key="1">
    <citation type="submission" date="2022-11" db="UniProtKB">
        <authorList>
            <consortium name="WormBaseParasite"/>
        </authorList>
    </citation>
    <scope>IDENTIFICATION</scope>
</reference>
<keyword evidence="7" id="KW-1185">Reference proteome</keyword>
<evidence type="ECO:0000256" key="3">
    <source>
        <dbReference type="ARBA" id="ARBA00022801"/>
    </source>
</evidence>
<dbReference type="InterPro" id="IPR036852">
    <property type="entry name" value="Peptidase_S8/S53_dom_sf"/>
</dbReference>